<sequence>MTHLERGALFCRAFPFTEYKRQNFPIVLRTKEADICNKKRRSEVVSHEVSSIHLETSAAAGEEDKHTASGEHFTFPCRPRPHEDTDFFNTGMSFGNQINVLSFSMQGTESILNFSEKYDPPPVLPME</sequence>
<evidence type="ECO:0000256" key="1">
    <source>
        <dbReference type="SAM" id="MobiDB-lite"/>
    </source>
</evidence>
<organism evidence="2 3">
    <name type="scientific">Caerostris extrusa</name>
    <name type="common">Bark spider</name>
    <name type="synonym">Caerostris bankana</name>
    <dbReference type="NCBI Taxonomy" id="172846"/>
    <lineage>
        <taxon>Eukaryota</taxon>
        <taxon>Metazoa</taxon>
        <taxon>Ecdysozoa</taxon>
        <taxon>Arthropoda</taxon>
        <taxon>Chelicerata</taxon>
        <taxon>Arachnida</taxon>
        <taxon>Araneae</taxon>
        <taxon>Araneomorphae</taxon>
        <taxon>Entelegynae</taxon>
        <taxon>Araneoidea</taxon>
        <taxon>Araneidae</taxon>
        <taxon>Caerostris</taxon>
    </lineage>
</organism>
<feature type="region of interest" description="Disordered" evidence="1">
    <location>
        <begin position="56"/>
        <end position="76"/>
    </location>
</feature>
<dbReference type="EMBL" id="BPLR01000993">
    <property type="protein sequence ID" value="GIY99009.1"/>
    <property type="molecule type" value="Genomic_DNA"/>
</dbReference>
<evidence type="ECO:0000313" key="2">
    <source>
        <dbReference type="EMBL" id="GIY99009.1"/>
    </source>
</evidence>
<keyword evidence="3" id="KW-1185">Reference proteome</keyword>
<proteinExistence type="predicted"/>
<dbReference type="Proteomes" id="UP001054945">
    <property type="component" value="Unassembled WGS sequence"/>
</dbReference>
<comment type="caution">
    <text evidence="2">The sequence shown here is derived from an EMBL/GenBank/DDBJ whole genome shotgun (WGS) entry which is preliminary data.</text>
</comment>
<dbReference type="AlphaFoldDB" id="A0AAV4XW84"/>
<gene>
    <name evidence="2" type="ORF">CEXT_406981</name>
</gene>
<protein>
    <submittedName>
        <fullName evidence="2">Uncharacterized protein</fullName>
    </submittedName>
</protein>
<reference evidence="2 3" key="1">
    <citation type="submission" date="2021-06" db="EMBL/GenBank/DDBJ databases">
        <title>Caerostris extrusa draft genome.</title>
        <authorList>
            <person name="Kono N."/>
            <person name="Arakawa K."/>
        </authorList>
    </citation>
    <scope>NUCLEOTIDE SEQUENCE [LARGE SCALE GENOMIC DNA]</scope>
</reference>
<name>A0AAV4XW84_CAEEX</name>
<evidence type="ECO:0000313" key="3">
    <source>
        <dbReference type="Proteomes" id="UP001054945"/>
    </source>
</evidence>
<accession>A0AAV4XW84</accession>